<evidence type="ECO:0000256" key="1">
    <source>
        <dbReference type="SAM" id="MobiDB-lite"/>
    </source>
</evidence>
<accession>A0ABX5QDN4</accession>
<dbReference type="Proteomes" id="UP000285768">
    <property type="component" value="Chromosome"/>
</dbReference>
<dbReference type="RefSeq" id="WP_128386351.1">
    <property type="nucleotide sequence ID" value="NZ_CP035037.1"/>
</dbReference>
<protein>
    <recommendedName>
        <fullName evidence="4">XRE family transcriptional regulator</fullName>
    </recommendedName>
</protein>
<evidence type="ECO:0008006" key="4">
    <source>
        <dbReference type="Google" id="ProtNLM"/>
    </source>
</evidence>
<evidence type="ECO:0000313" key="2">
    <source>
        <dbReference type="EMBL" id="QAB17100.1"/>
    </source>
</evidence>
<feature type="compositionally biased region" description="Basic and acidic residues" evidence="1">
    <location>
        <begin position="129"/>
        <end position="141"/>
    </location>
</feature>
<name>A0ABX5QDN4_9MICO</name>
<sequence>MTENTDRSRRFADALISEIKAEMGRRDLSSRGLGRLIDKSSQYMSTRLDGGNPRTGERVPLGVGDLAAIADALGLSLTDLVERAERAASAPLAAPVSLADRRANVSGTSEDEPDIPENVLEEWAGRYAAHPDDGEPEDHTP</sequence>
<proteinExistence type="predicted"/>
<feature type="compositionally biased region" description="Low complexity" evidence="1">
    <location>
        <begin position="88"/>
        <end position="98"/>
    </location>
</feature>
<feature type="region of interest" description="Disordered" evidence="1">
    <location>
        <begin position="88"/>
        <end position="141"/>
    </location>
</feature>
<reference evidence="2 3" key="1">
    <citation type="submission" date="2019-01" db="EMBL/GenBank/DDBJ databases">
        <title>Leucobacter muris sp. nov. isolated from the nose of a laboratory mouse.</title>
        <authorList>
            <person name="Benga L."/>
            <person name="Sproeer C."/>
            <person name="Schumann P."/>
            <person name="Verbarg S."/>
            <person name="Bunk B."/>
            <person name="Engelhardt E."/>
            <person name="Benten P.M."/>
            <person name="Sager M."/>
        </authorList>
    </citation>
    <scope>NUCLEOTIDE SEQUENCE [LARGE SCALE GENOMIC DNA]</scope>
    <source>
        <strain evidence="2 3">DSM 101948</strain>
    </source>
</reference>
<evidence type="ECO:0000313" key="3">
    <source>
        <dbReference type="Proteomes" id="UP000285768"/>
    </source>
</evidence>
<keyword evidence="3" id="KW-1185">Reference proteome</keyword>
<gene>
    <name evidence="2" type="ORF">Leucomu_03465</name>
</gene>
<organism evidence="2 3">
    <name type="scientific">Leucobacter muris</name>
    <dbReference type="NCBI Taxonomy" id="1935379"/>
    <lineage>
        <taxon>Bacteria</taxon>
        <taxon>Bacillati</taxon>
        <taxon>Actinomycetota</taxon>
        <taxon>Actinomycetes</taxon>
        <taxon>Micrococcales</taxon>
        <taxon>Microbacteriaceae</taxon>
        <taxon>Leucobacter</taxon>
    </lineage>
</organism>
<dbReference type="EMBL" id="CP035037">
    <property type="protein sequence ID" value="QAB17100.1"/>
    <property type="molecule type" value="Genomic_DNA"/>
</dbReference>